<dbReference type="PROSITE" id="PS50174">
    <property type="entry name" value="G_PATCH"/>
    <property type="match status" value="1"/>
</dbReference>
<evidence type="ECO:0000256" key="9">
    <source>
        <dbReference type="ARBA" id="ARBA00023125"/>
    </source>
</evidence>
<evidence type="ECO:0000256" key="7">
    <source>
        <dbReference type="ARBA" id="ARBA00022833"/>
    </source>
</evidence>
<keyword evidence="13" id="KW-0175">Coiled coil</keyword>
<feature type="region of interest" description="Disordered" evidence="14">
    <location>
        <begin position="405"/>
        <end position="425"/>
    </location>
</feature>
<gene>
    <name evidence="17" type="ORF">G6Z75_0012972</name>
</gene>
<evidence type="ECO:0000256" key="10">
    <source>
        <dbReference type="ARBA" id="ARBA00023163"/>
    </source>
</evidence>
<dbReference type="Gene3D" id="2.30.30.1190">
    <property type="match status" value="1"/>
</dbReference>
<evidence type="ECO:0000256" key="2">
    <source>
        <dbReference type="ARBA" id="ARBA00004123"/>
    </source>
</evidence>
<dbReference type="AlphaFoldDB" id="A0A836F1U2"/>
<name>A0A836F1U2_9HYME</name>
<evidence type="ECO:0000256" key="3">
    <source>
        <dbReference type="ARBA" id="ARBA00022414"/>
    </source>
</evidence>
<dbReference type="SUPFAM" id="SSF63748">
    <property type="entry name" value="Tudor/PWWP/MBT"/>
    <property type="match status" value="1"/>
</dbReference>
<keyword evidence="10" id="KW-0804">Transcription</keyword>
<dbReference type="PANTHER" id="PTHR46297">
    <property type="entry name" value="ZINC FINGER CCCH-TYPE WITH G PATCH DOMAIN-CONTAINING PROTEIN"/>
    <property type="match status" value="1"/>
</dbReference>
<evidence type="ECO:0000259" key="16">
    <source>
        <dbReference type="PROSITE" id="PS50174"/>
    </source>
</evidence>
<evidence type="ECO:0000256" key="5">
    <source>
        <dbReference type="ARBA" id="ARBA00022723"/>
    </source>
</evidence>
<dbReference type="InterPro" id="IPR000571">
    <property type="entry name" value="Znf_CCCH"/>
</dbReference>
<organism evidence="17 18">
    <name type="scientific">Acromyrmex insinuator</name>
    <dbReference type="NCBI Taxonomy" id="230686"/>
    <lineage>
        <taxon>Eukaryota</taxon>
        <taxon>Metazoa</taxon>
        <taxon>Ecdysozoa</taxon>
        <taxon>Arthropoda</taxon>
        <taxon>Hexapoda</taxon>
        <taxon>Insecta</taxon>
        <taxon>Pterygota</taxon>
        <taxon>Neoptera</taxon>
        <taxon>Endopterygota</taxon>
        <taxon>Hymenoptera</taxon>
        <taxon>Apocrita</taxon>
        <taxon>Aculeata</taxon>
        <taxon>Formicoidea</taxon>
        <taxon>Formicidae</taxon>
        <taxon>Myrmicinae</taxon>
        <taxon>Acromyrmex</taxon>
    </lineage>
</organism>
<evidence type="ECO:0000256" key="4">
    <source>
        <dbReference type="ARBA" id="ARBA00022491"/>
    </source>
</evidence>
<feature type="non-terminal residue" evidence="17">
    <location>
        <position position="1"/>
    </location>
</feature>
<evidence type="ECO:0000256" key="8">
    <source>
        <dbReference type="ARBA" id="ARBA00023015"/>
    </source>
</evidence>
<dbReference type="Gene3D" id="2.30.30.140">
    <property type="match status" value="1"/>
</dbReference>
<keyword evidence="8" id="KW-0805">Transcription regulation</keyword>
<evidence type="ECO:0000313" key="17">
    <source>
        <dbReference type="EMBL" id="KAG5311426.1"/>
    </source>
</evidence>
<dbReference type="PROSITE" id="PS50103">
    <property type="entry name" value="ZF_C3H1"/>
    <property type="match status" value="1"/>
</dbReference>
<evidence type="ECO:0000256" key="11">
    <source>
        <dbReference type="ARBA" id="ARBA00023242"/>
    </source>
</evidence>
<keyword evidence="6 12" id="KW-0863">Zinc-finger</keyword>
<feature type="zinc finger region" description="C3H1-type" evidence="12">
    <location>
        <begin position="182"/>
        <end position="210"/>
    </location>
</feature>
<feature type="domain" description="G-patch" evidence="16">
    <location>
        <begin position="339"/>
        <end position="385"/>
    </location>
</feature>
<evidence type="ECO:0000313" key="18">
    <source>
        <dbReference type="Proteomes" id="UP000667349"/>
    </source>
</evidence>
<accession>A0A836F1U2</accession>
<dbReference type="GO" id="GO:0001227">
    <property type="term" value="F:DNA-binding transcription repressor activity, RNA polymerase II-specific"/>
    <property type="evidence" value="ECO:0007669"/>
    <property type="project" value="TreeGrafter"/>
</dbReference>
<evidence type="ECO:0000256" key="13">
    <source>
        <dbReference type="SAM" id="Coils"/>
    </source>
</evidence>
<proteinExistence type="predicted"/>
<keyword evidence="9" id="KW-0238">DNA-binding</keyword>
<dbReference type="GO" id="GO:0008270">
    <property type="term" value="F:zinc ion binding"/>
    <property type="evidence" value="ECO:0007669"/>
    <property type="project" value="UniProtKB-KW"/>
</dbReference>
<evidence type="ECO:0000259" key="15">
    <source>
        <dbReference type="PROSITE" id="PS50103"/>
    </source>
</evidence>
<evidence type="ECO:0000256" key="6">
    <source>
        <dbReference type="ARBA" id="ARBA00022771"/>
    </source>
</evidence>
<dbReference type="CDD" id="cd20384">
    <property type="entry name" value="Tudor_ZGPAT"/>
    <property type="match status" value="1"/>
</dbReference>
<comment type="function">
    <text evidence="1">Transcription repressor.</text>
</comment>
<dbReference type="InterPro" id="IPR000467">
    <property type="entry name" value="G_patch_dom"/>
</dbReference>
<dbReference type="GO" id="GO:0005634">
    <property type="term" value="C:nucleus"/>
    <property type="evidence" value="ECO:0007669"/>
    <property type="project" value="UniProtKB-SubCell"/>
</dbReference>
<evidence type="ECO:0000256" key="1">
    <source>
        <dbReference type="ARBA" id="ARBA00004062"/>
    </source>
</evidence>
<dbReference type="SMART" id="SM00443">
    <property type="entry name" value="G_patch"/>
    <property type="match status" value="1"/>
</dbReference>
<dbReference type="EMBL" id="JAANHZ010000404">
    <property type="protein sequence ID" value="KAG5311426.1"/>
    <property type="molecule type" value="Genomic_DNA"/>
</dbReference>
<protein>
    <recommendedName>
        <fullName evidence="3">Zinc finger CCCH-type with G patch domain-containing protein</fullName>
    </recommendedName>
</protein>
<keyword evidence="5 12" id="KW-0479">Metal-binding</keyword>
<keyword evidence="18" id="KW-1185">Reference proteome</keyword>
<keyword evidence="7 12" id="KW-0862">Zinc</keyword>
<sequence length="538" mass="61780">LQLSQVDATLSTTPKGPYRDNLLSLKSDINELIFLTKESLQSLEENVENTNEDNPDDKTEDLLDKEYVFFKAELEKSSNDNKDEQDNKTVAASGSIEDELKELEGTKCKAPHSSTWGGIGYHNAMICSVYKDSGETIKDIHDIKASIKLLYILTYIVTCFYCFALKFDHQSQVRVFFLNPIYKEMIPCPYFLNGSCKFSDENCHYCHGKIVPFSSLQEYKEPDFHNIKIGSKVLTKQKNNMWYRSIVLKLPEKNGDEYRVKFESSGKIVEAGLQDLLPLDDTNLEMSNTFNDSNNDDEDTNNVDNELQSNSYINNQLVHKSLLTLQSTNEALGNWEKHTRGIGSKLMMQMGYVIGSGLGKRSDGRIEPVETQILPAGKSLDYCMELREFAGDDKDLFSAERNMRKQQQKLEQQREREYQKQKQKDDNDVFNFINKALSDKPEENIASSLQRKDKLKTESNRNLNVASFQIGEHINRLERESLKLKESLTKHAKGSVFYNSIAMKYNEKQKELTNLRASEKNIVAEQNQRKNKVKLSIF</sequence>
<dbReference type="Pfam" id="PF01585">
    <property type="entry name" value="G-patch"/>
    <property type="match status" value="1"/>
</dbReference>
<feature type="coiled-coil region" evidence="13">
    <location>
        <begin position="33"/>
        <end position="60"/>
    </location>
</feature>
<reference evidence="17" key="1">
    <citation type="submission" date="2020-02" db="EMBL/GenBank/DDBJ databases">
        <title>Relaxed selection underlies rapid genomic changes in the transitions from sociality to social parasitism in ants.</title>
        <authorList>
            <person name="Bi X."/>
        </authorList>
    </citation>
    <scope>NUCLEOTIDE SEQUENCE</scope>
    <source>
        <strain evidence="17">BGI-DK2013a</strain>
        <tissue evidence="17">Whole body</tissue>
    </source>
</reference>
<feature type="domain" description="C3H1-type" evidence="15">
    <location>
        <begin position="182"/>
        <end position="210"/>
    </location>
</feature>
<feature type="non-terminal residue" evidence="17">
    <location>
        <position position="538"/>
    </location>
</feature>
<evidence type="ECO:0000256" key="14">
    <source>
        <dbReference type="SAM" id="MobiDB-lite"/>
    </source>
</evidence>
<comment type="caution">
    <text evidence="17">The sequence shown here is derived from an EMBL/GenBank/DDBJ whole genome shotgun (WGS) entry which is preliminary data.</text>
</comment>
<keyword evidence="11" id="KW-0539">Nucleus</keyword>
<dbReference type="Proteomes" id="UP000667349">
    <property type="component" value="Unassembled WGS sequence"/>
</dbReference>
<feature type="compositionally biased region" description="Basic and acidic residues" evidence="14">
    <location>
        <begin position="411"/>
        <end position="425"/>
    </location>
</feature>
<dbReference type="GO" id="GO:0000978">
    <property type="term" value="F:RNA polymerase II cis-regulatory region sequence-specific DNA binding"/>
    <property type="evidence" value="ECO:0007669"/>
    <property type="project" value="TreeGrafter"/>
</dbReference>
<comment type="subcellular location">
    <subcellularLocation>
        <location evidence="2">Nucleus</location>
    </subcellularLocation>
</comment>
<dbReference type="PANTHER" id="PTHR46297:SF1">
    <property type="entry name" value="ZINC FINGER CCCH-TYPE WITH G PATCH DOMAIN-CONTAINING PROTEIN"/>
    <property type="match status" value="1"/>
</dbReference>
<keyword evidence="4" id="KW-0678">Repressor</keyword>
<evidence type="ECO:0000256" key="12">
    <source>
        <dbReference type="PROSITE-ProRule" id="PRU00723"/>
    </source>
</evidence>